<feature type="transmembrane region" description="Helical" evidence="2">
    <location>
        <begin position="132"/>
        <end position="153"/>
    </location>
</feature>
<dbReference type="OrthoDB" id="9535405at2759"/>
<gene>
    <name evidence="3" type="ORF">SPHA_75857</name>
</gene>
<dbReference type="EMBL" id="CAHIKZ030005475">
    <property type="protein sequence ID" value="CAE1326303.1"/>
    <property type="molecule type" value="Genomic_DNA"/>
</dbReference>
<organism evidence="3 4">
    <name type="scientific">Acanthosepion pharaonis</name>
    <name type="common">Pharaoh cuttlefish</name>
    <name type="synonym">Sepia pharaonis</name>
    <dbReference type="NCBI Taxonomy" id="158019"/>
    <lineage>
        <taxon>Eukaryota</taxon>
        <taxon>Metazoa</taxon>
        <taxon>Spiralia</taxon>
        <taxon>Lophotrochozoa</taxon>
        <taxon>Mollusca</taxon>
        <taxon>Cephalopoda</taxon>
        <taxon>Coleoidea</taxon>
        <taxon>Decapodiformes</taxon>
        <taxon>Sepiida</taxon>
        <taxon>Sepiina</taxon>
        <taxon>Sepiidae</taxon>
        <taxon>Acanthosepion</taxon>
    </lineage>
</organism>
<evidence type="ECO:0000313" key="4">
    <source>
        <dbReference type="Proteomes" id="UP000597762"/>
    </source>
</evidence>
<dbReference type="AlphaFoldDB" id="A0A812EI49"/>
<feature type="compositionally biased region" description="Basic and acidic residues" evidence="1">
    <location>
        <begin position="1"/>
        <end position="15"/>
    </location>
</feature>
<evidence type="ECO:0000256" key="1">
    <source>
        <dbReference type="SAM" id="MobiDB-lite"/>
    </source>
</evidence>
<evidence type="ECO:0000313" key="3">
    <source>
        <dbReference type="EMBL" id="CAE1326303.1"/>
    </source>
</evidence>
<sequence length="208" mass="21904">MKPDLFPKEKLRVQEKGASPTSVSPETDAGSSLGDIVETNAGSSLGDIVETNAGSSLGDIVETNAGSSLGDIVETNAGSSLGDIVETNAGSSLGDIVETNAGSSLGDIVETNASAETARIRNETVLVVSQQLIIAITVSGFFGLIVYVIYCAAVRPTLDEKGSDQELETSDVDQHNEIETIFKERLRQANSDRDGVCTEMETYTLLQE</sequence>
<comment type="caution">
    <text evidence="3">The sequence shown here is derived from an EMBL/GenBank/DDBJ whole genome shotgun (WGS) entry which is preliminary data.</text>
</comment>
<protein>
    <submittedName>
        <fullName evidence="3">Uncharacterized protein</fullName>
    </submittedName>
</protein>
<evidence type="ECO:0000256" key="2">
    <source>
        <dbReference type="SAM" id="Phobius"/>
    </source>
</evidence>
<keyword evidence="2" id="KW-1133">Transmembrane helix</keyword>
<keyword evidence="2" id="KW-0472">Membrane</keyword>
<name>A0A812EI49_ACAPH</name>
<accession>A0A812EI49</accession>
<feature type="region of interest" description="Disordered" evidence="1">
    <location>
        <begin position="1"/>
        <end position="35"/>
    </location>
</feature>
<proteinExistence type="predicted"/>
<keyword evidence="2" id="KW-0812">Transmembrane</keyword>
<keyword evidence="4" id="KW-1185">Reference proteome</keyword>
<dbReference type="Proteomes" id="UP000597762">
    <property type="component" value="Unassembled WGS sequence"/>
</dbReference>
<reference evidence="3" key="1">
    <citation type="submission" date="2021-01" db="EMBL/GenBank/DDBJ databases">
        <authorList>
            <person name="Li R."/>
            <person name="Bekaert M."/>
        </authorList>
    </citation>
    <scope>NUCLEOTIDE SEQUENCE</scope>
    <source>
        <strain evidence="3">Farmed</strain>
    </source>
</reference>